<sequence length="365" mass="39857">MIPRKFTRSRTVGLLPPGLTVLEATKIAGGSSGKGAGCLGEWADPACLAPASFELHAQLAKEHDGEKAWGYRKCDSADCDTVERHMDDPDADTRVPETLDWVDRAVFKWYKPLGKTAQCHPYLFTTSLARLAEERGVRFVEGSAEAIVYSNTRDEVQSVTYRDKKSGREQQLPATNVVLAAGPWTQRLLPEAPIGGERSHSIVIDPGRDVSPTIIFFDAGHIFPGDTKNQLEVYPRPDKTVYMCGQTDYGANLPATTDEVEVNPNLCQELVENIAIVSPDLAKSQVLIRQACFRPIVNLEGRDPELGPLLGFTGIKGLVLAAGHNQWGINNSPITGKIISDLVFDGQAMSANISELDPQDCLIFK</sequence>
<organism evidence="2 3">
    <name type="scientific">Phomopsis amygdali</name>
    <name type="common">Fusicoccum amygdali</name>
    <dbReference type="NCBI Taxonomy" id="1214568"/>
    <lineage>
        <taxon>Eukaryota</taxon>
        <taxon>Fungi</taxon>
        <taxon>Dikarya</taxon>
        <taxon>Ascomycota</taxon>
        <taxon>Pezizomycotina</taxon>
        <taxon>Sordariomycetes</taxon>
        <taxon>Sordariomycetidae</taxon>
        <taxon>Diaporthales</taxon>
        <taxon>Diaporthaceae</taxon>
        <taxon>Diaporthe</taxon>
    </lineage>
</organism>
<accession>A0AAD9VWX2</accession>
<protein>
    <recommendedName>
        <fullName evidence="1">FAD dependent oxidoreductase domain-containing protein</fullName>
    </recommendedName>
</protein>
<dbReference type="GO" id="GO:0005770">
    <property type="term" value="C:late endosome"/>
    <property type="evidence" value="ECO:0007669"/>
    <property type="project" value="TreeGrafter"/>
</dbReference>
<dbReference type="Pfam" id="PF01266">
    <property type="entry name" value="DAO"/>
    <property type="match status" value="1"/>
</dbReference>
<proteinExistence type="predicted"/>
<reference evidence="2" key="1">
    <citation type="submission" date="2023-06" db="EMBL/GenBank/DDBJ databases">
        <authorList>
            <person name="Noh H."/>
        </authorList>
    </citation>
    <scope>NUCLEOTIDE SEQUENCE</scope>
    <source>
        <strain evidence="2">DUCC20226</strain>
    </source>
</reference>
<comment type="caution">
    <text evidence="2">The sequence shown here is derived from an EMBL/GenBank/DDBJ whole genome shotgun (WGS) entry which is preliminary data.</text>
</comment>
<evidence type="ECO:0000313" key="2">
    <source>
        <dbReference type="EMBL" id="KAK2597034.1"/>
    </source>
</evidence>
<feature type="domain" description="FAD dependent oxidoreductase" evidence="1">
    <location>
        <begin position="20"/>
        <end position="342"/>
    </location>
</feature>
<dbReference type="Proteomes" id="UP001265746">
    <property type="component" value="Unassembled WGS sequence"/>
</dbReference>
<dbReference type="InterPro" id="IPR006076">
    <property type="entry name" value="FAD-dep_OxRdtase"/>
</dbReference>
<dbReference type="PANTHER" id="PTHR13847:SF150">
    <property type="entry name" value="OXIDOREDUCTASE TDA3-RELATED"/>
    <property type="match status" value="1"/>
</dbReference>
<dbReference type="EMBL" id="JAUJFL010000010">
    <property type="protein sequence ID" value="KAK2597034.1"/>
    <property type="molecule type" value="Genomic_DNA"/>
</dbReference>
<dbReference type="PANTHER" id="PTHR13847">
    <property type="entry name" value="SARCOSINE DEHYDROGENASE-RELATED"/>
    <property type="match status" value="1"/>
</dbReference>
<name>A0AAD9VWX2_PHOAM</name>
<dbReference type="AlphaFoldDB" id="A0AAD9VWX2"/>
<keyword evidence="3" id="KW-1185">Reference proteome</keyword>
<dbReference type="SUPFAM" id="SSF51905">
    <property type="entry name" value="FAD/NAD(P)-binding domain"/>
    <property type="match status" value="1"/>
</dbReference>
<dbReference type="Gene3D" id="3.30.9.10">
    <property type="entry name" value="D-Amino Acid Oxidase, subunit A, domain 2"/>
    <property type="match status" value="1"/>
</dbReference>
<dbReference type="GO" id="GO:0005829">
    <property type="term" value="C:cytosol"/>
    <property type="evidence" value="ECO:0007669"/>
    <property type="project" value="GOC"/>
</dbReference>
<dbReference type="GO" id="GO:0042147">
    <property type="term" value="P:retrograde transport, endosome to Golgi"/>
    <property type="evidence" value="ECO:0007669"/>
    <property type="project" value="TreeGrafter"/>
</dbReference>
<gene>
    <name evidence="2" type="ORF">N8I77_012908</name>
</gene>
<evidence type="ECO:0000259" key="1">
    <source>
        <dbReference type="Pfam" id="PF01266"/>
    </source>
</evidence>
<dbReference type="Gene3D" id="3.50.50.60">
    <property type="entry name" value="FAD/NAD(P)-binding domain"/>
    <property type="match status" value="1"/>
</dbReference>
<dbReference type="InterPro" id="IPR036188">
    <property type="entry name" value="FAD/NAD-bd_sf"/>
</dbReference>
<evidence type="ECO:0000313" key="3">
    <source>
        <dbReference type="Proteomes" id="UP001265746"/>
    </source>
</evidence>